<protein>
    <recommendedName>
        <fullName evidence="14">Crh-like protein</fullName>
        <ecNumber evidence="14">3.2.-.-</ecNumber>
    </recommendedName>
</protein>
<dbReference type="InterPro" id="IPR013320">
    <property type="entry name" value="ConA-like_dom_sf"/>
</dbReference>
<feature type="domain" description="GH16" evidence="18">
    <location>
        <begin position="77"/>
        <end position="280"/>
    </location>
</feature>
<evidence type="ECO:0000256" key="10">
    <source>
        <dbReference type="ARBA" id="ARBA00023288"/>
    </source>
</evidence>
<keyword evidence="6 17" id="KW-0732">Signal</keyword>
<reference evidence="19 20" key="1">
    <citation type="journal article" date="2012" name="G3 (Bethesda)">
        <title>Pichia sorbitophila, an interspecies yeast hybrid reveals early steps of genome resolution following polyploidization.</title>
        <authorList>
            <person name="Leh Louis V."/>
            <person name="Despons L."/>
            <person name="Friedrich A."/>
            <person name="Martin T."/>
            <person name="Durrens P."/>
            <person name="Casaregola S."/>
            <person name="Neuveglise C."/>
            <person name="Fairhead C."/>
            <person name="Marck C."/>
            <person name="Cruz J.A."/>
            <person name="Straub M.L."/>
            <person name="Kugler V."/>
            <person name="Sacerdot C."/>
            <person name="Uzunov Z."/>
            <person name="Thierry A."/>
            <person name="Weiss S."/>
            <person name="Bleykasten C."/>
            <person name="De Montigny J."/>
            <person name="Jacques N."/>
            <person name="Jung P."/>
            <person name="Lemaire M."/>
            <person name="Mallet S."/>
            <person name="Morel G."/>
            <person name="Richard G.F."/>
            <person name="Sarkar A."/>
            <person name="Savel G."/>
            <person name="Schacherer J."/>
            <person name="Seret M.L."/>
            <person name="Talla E."/>
            <person name="Samson G."/>
            <person name="Jubin C."/>
            <person name="Poulain J."/>
            <person name="Vacherie B."/>
            <person name="Barbe V."/>
            <person name="Pelletier E."/>
            <person name="Sherman D.J."/>
            <person name="Westhof E."/>
            <person name="Weissenbach J."/>
            <person name="Baret P.V."/>
            <person name="Wincker P."/>
            <person name="Gaillardin C."/>
            <person name="Dujon B."/>
            <person name="Souciet J.L."/>
        </authorList>
    </citation>
    <scope>NUCLEOTIDE SEQUENCE [LARGE SCALE GENOMIC DNA]</scope>
    <source>
        <strain evidence="20">ATCC MYA-4447 / BCRC 22081 / CBS 7064 / NBRC 10061 / NRRL Y-12695</strain>
    </source>
</reference>
<evidence type="ECO:0000256" key="15">
    <source>
        <dbReference type="PIRSR" id="PIRSR037299-1"/>
    </source>
</evidence>
<dbReference type="EMBL" id="FO082055">
    <property type="protein sequence ID" value="CCE79222.1"/>
    <property type="molecule type" value="Genomic_DNA"/>
</dbReference>
<keyword evidence="5" id="KW-0808">Transferase</keyword>
<comment type="catalytic activity">
    <reaction evidence="1">
        <text>Random endo-hydrolysis of N-acetyl-beta-D-glucosaminide (1-&gt;4)-beta-linkages in chitin and chitodextrins.</text>
        <dbReference type="EC" id="3.2.1.14"/>
    </reaction>
</comment>
<evidence type="ECO:0000313" key="19">
    <source>
        <dbReference type="EMBL" id="CCE79222.1"/>
    </source>
</evidence>
<evidence type="ECO:0000256" key="13">
    <source>
        <dbReference type="ARBA" id="ARBA00038074"/>
    </source>
</evidence>
<dbReference type="FunFam" id="2.60.120.200:FF:000159">
    <property type="entry name" value="Glycosidase"/>
    <property type="match status" value="1"/>
</dbReference>
<comment type="similarity">
    <text evidence="13">Belongs to the glycosyl hydrolase 16 family. CRH1 subfamily.</text>
</comment>
<feature type="active site" description="Proton donor" evidence="15">
    <location>
        <position position="170"/>
    </location>
</feature>
<keyword evidence="12" id="KW-0961">Cell wall biogenesis/degradation</keyword>
<keyword evidence="10" id="KW-0449">Lipoprotein</keyword>
<name>G8YMQ4_PICSO</name>
<keyword evidence="4" id="KW-0328">Glycosyltransferase</keyword>
<dbReference type="AlphaFoldDB" id="G8YMQ4"/>
<evidence type="ECO:0000256" key="8">
    <source>
        <dbReference type="ARBA" id="ARBA00023136"/>
    </source>
</evidence>
<dbReference type="GO" id="GO:0016757">
    <property type="term" value="F:glycosyltransferase activity"/>
    <property type="evidence" value="ECO:0007669"/>
    <property type="project" value="UniProtKB-KW"/>
</dbReference>
<organism evidence="19 20">
    <name type="scientific">Pichia sorbitophila (strain ATCC MYA-4447 / BCRC 22081 / CBS 7064 / NBRC 10061 / NRRL Y-12695)</name>
    <name type="common">Hybrid yeast</name>
    <dbReference type="NCBI Taxonomy" id="559304"/>
    <lineage>
        <taxon>Eukaryota</taxon>
        <taxon>Fungi</taxon>
        <taxon>Dikarya</taxon>
        <taxon>Ascomycota</taxon>
        <taxon>Saccharomycotina</taxon>
        <taxon>Pichiomycetes</taxon>
        <taxon>Debaryomycetaceae</taxon>
        <taxon>Millerozyma</taxon>
    </lineage>
</organism>
<keyword evidence="11" id="KW-0326">Glycosidase</keyword>
<dbReference type="OMA" id="WNATANQ"/>
<keyword evidence="7 14" id="KW-0378">Hydrolase</keyword>
<dbReference type="FunCoup" id="G8YMQ4">
    <property type="interactions" value="650"/>
</dbReference>
<dbReference type="GO" id="GO:0008843">
    <property type="term" value="F:endochitinase activity"/>
    <property type="evidence" value="ECO:0007669"/>
    <property type="project" value="UniProtKB-EC"/>
</dbReference>
<dbReference type="SUPFAM" id="SSF49899">
    <property type="entry name" value="Concanavalin A-like lectins/glucanases"/>
    <property type="match status" value="1"/>
</dbReference>
<dbReference type="InterPro" id="IPR017168">
    <property type="entry name" value="CHR-like"/>
</dbReference>
<feature type="signal peptide" evidence="17">
    <location>
        <begin position="1"/>
        <end position="24"/>
    </location>
</feature>
<keyword evidence="8 14" id="KW-0472">Membrane</keyword>
<evidence type="ECO:0000256" key="12">
    <source>
        <dbReference type="ARBA" id="ARBA00023316"/>
    </source>
</evidence>
<dbReference type="InParanoid" id="G8YMQ4"/>
<keyword evidence="20" id="KW-1185">Reference proteome</keyword>
<evidence type="ECO:0000256" key="7">
    <source>
        <dbReference type="ARBA" id="ARBA00022801"/>
    </source>
</evidence>
<dbReference type="InterPro" id="IPR000757">
    <property type="entry name" value="Beta-glucanase-like"/>
</dbReference>
<gene>
    <name evidence="19" type="primary">Piso0_001273</name>
    <name evidence="19" type="ORF">GNLVRS01_PISO0E01478g</name>
</gene>
<dbReference type="HOGENOM" id="CLU_040459_0_0_1"/>
<evidence type="ECO:0000256" key="3">
    <source>
        <dbReference type="ARBA" id="ARBA00022622"/>
    </source>
</evidence>
<dbReference type="PANTHER" id="PTHR10963">
    <property type="entry name" value="GLYCOSYL HYDROLASE-RELATED"/>
    <property type="match status" value="1"/>
</dbReference>
<dbReference type="eggNOG" id="ENOG502QVQI">
    <property type="taxonomic scope" value="Eukaryota"/>
</dbReference>
<dbReference type="Gene3D" id="2.60.120.200">
    <property type="match status" value="1"/>
</dbReference>
<keyword evidence="9" id="KW-0325">Glycoprotein</keyword>
<dbReference type="Proteomes" id="UP000005222">
    <property type="component" value="Chromosome E"/>
</dbReference>
<evidence type="ECO:0000256" key="4">
    <source>
        <dbReference type="ARBA" id="ARBA00022676"/>
    </source>
</evidence>
<dbReference type="STRING" id="559304.G8YMQ4"/>
<dbReference type="CDD" id="cd02183">
    <property type="entry name" value="GH16_fungal_CRH1_transglycosylase"/>
    <property type="match status" value="1"/>
</dbReference>
<feature type="chain" id="PRO_5003519190" description="Crh-like protein" evidence="17">
    <location>
        <begin position="25"/>
        <end position="449"/>
    </location>
</feature>
<dbReference type="InterPro" id="IPR050546">
    <property type="entry name" value="Glycosyl_Hydrlase_16"/>
</dbReference>
<evidence type="ECO:0000256" key="11">
    <source>
        <dbReference type="ARBA" id="ARBA00023295"/>
    </source>
</evidence>
<evidence type="ECO:0000256" key="9">
    <source>
        <dbReference type="ARBA" id="ARBA00023180"/>
    </source>
</evidence>
<evidence type="ECO:0000256" key="14">
    <source>
        <dbReference type="PIRNR" id="PIRNR037299"/>
    </source>
</evidence>
<sequence length="449" mass="49464">MVFGSARIFFILVSFIGLVQLVVGSDIVKCNSSSSCPESAPCCSQYGQCGTGEYCLGGCDIRYSYNLSACMPMAMMDSFKTTFDSTDVLKKQDDYLGNVSESEWIYSGYVGTHNNALLLQMPNHTSGTVISSTKYLWYGKISAQLKTSHRKGVVTAFILYSNVQDEIDFEYVGYNLTEPQSNYYAQGILNYTNSKSSTTSDTFENYHNYTIDWKEDKIEWFIDDEKVRTLEKKNTWNSTSKRYDYPQTPSRIQLSLWPAGSSSNGQGTIEWAGGEIDWDASDIKNYGYYYAYLKSLNVSTYDLPSGVKKVNGSDSSNDFNAFLYNSTKGNGNNIYLTNKKVWLGNDDATGFDPDNDSDDEKKSNSKSSKSTNSSGKSKTKTKGSGSTDTSTSTSTYDSDSGFVQNSKQSSSSTSSGGKSSSSKNYASTFDTRGTLALIGGLIFGFLSLF</sequence>
<keyword evidence="3" id="KW-0336">GPI-anchor</keyword>
<dbReference type="Pfam" id="PF00722">
    <property type="entry name" value="Glyco_hydro_16"/>
    <property type="match status" value="1"/>
</dbReference>
<dbReference type="PROSITE" id="PS51762">
    <property type="entry name" value="GH16_2"/>
    <property type="match status" value="1"/>
</dbReference>
<comment type="subcellular location">
    <subcellularLocation>
        <location evidence="2">Membrane</location>
        <topology evidence="2">Lipid-anchor</topology>
        <topology evidence="2">GPI-anchor</topology>
    </subcellularLocation>
</comment>
<evidence type="ECO:0000256" key="1">
    <source>
        <dbReference type="ARBA" id="ARBA00000822"/>
    </source>
</evidence>
<evidence type="ECO:0000313" key="20">
    <source>
        <dbReference type="Proteomes" id="UP000005222"/>
    </source>
</evidence>
<dbReference type="PANTHER" id="PTHR10963:SF22">
    <property type="entry name" value="GLYCOSIDASE CRH2-RELATED"/>
    <property type="match status" value="1"/>
</dbReference>
<dbReference type="EC" id="3.2.-.-" evidence="14"/>
<evidence type="ECO:0000256" key="2">
    <source>
        <dbReference type="ARBA" id="ARBA00004589"/>
    </source>
</evidence>
<dbReference type="PIRSF" id="PIRSF037299">
    <property type="entry name" value="Glycosidase_CRH1_prd"/>
    <property type="match status" value="1"/>
</dbReference>
<dbReference type="GO" id="GO:0098552">
    <property type="term" value="C:side of membrane"/>
    <property type="evidence" value="ECO:0007669"/>
    <property type="project" value="UniProtKB-KW"/>
</dbReference>
<evidence type="ECO:0000256" key="5">
    <source>
        <dbReference type="ARBA" id="ARBA00022679"/>
    </source>
</evidence>
<feature type="compositionally biased region" description="Low complexity" evidence="16">
    <location>
        <begin position="365"/>
        <end position="423"/>
    </location>
</feature>
<dbReference type="GO" id="GO:0005975">
    <property type="term" value="P:carbohydrate metabolic process"/>
    <property type="evidence" value="ECO:0007669"/>
    <property type="project" value="InterPro"/>
</dbReference>
<proteinExistence type="inferred from homology"/>
<evidence type="ECO:0000256" key="16">
    <source>
        <dbReference type="SAM" id="MobiDB-lite"/>
    </source>
</evidence>
<evidence type="ECO:0000256" key="6">
    <source>
        <dbReference type="ARBA" id="ARBA00022729"/>
    </source>
</evidence>
<dbReference type="GO" id="GO:0031505">
    <property type="term" value="P:fungal-type cell wall organization"/>
    <property type="evidence" value="ECO:0007669"/>
    <property type="project" value="TreeGrafter"/>
</dbReference>
<dbReference type="GO" id="GO:0009277">
    <property type="term" value="C:fungal-type cell wall"/>
    <property type="evidence" value="ECO:0007669"/>
    <property type="project" value="UniProtKB-ARBA"/>
</dbReference>
<feature type="active site" description="Nucleophile" evidence="15">
    <location>
        <position position="166"/>
    </location>
</feature>
<evidence type="ECO:0000259" key="18">
    <source>
        <dbReference type="PROSITE" id="PS51762"/>
    </source>
</evidence>
<evidence type="ECO:0000256" key="17">
    <source>
        <dbReference type="SAM" id="SignalP"/>
    </source>
</evidence>
<dbReference type="OrthoDB" id="4781at2759"/>
<accession>G8YMQ4</accession>
<feature type="region of interest" description="Disordered" evidence="16">
    <location>
        <begin position="351"/>
        <end position="424"/>
    </location>
</feature>